<organism evidence="1 2">
    <name type="scientific">Candidatus Amesbacteria bacterium GW2011_GWC1_47_15</name>
    <dbReference type="NCBI Taxonomy" id="1618364"/>
    <lineage>
        <taxon>Bacteria</taxon>
        <taxon>Candidatus Amesiibacteriota</taxon>
    </lineage>
</organism>
<dbReference type="Proteomes" id="UP000034502">
    <property type="component" value="Unassembled WGS sequence"/>
</dbReference>
<proteinExistence type="predicted"/>
<name>A0A0G1S2P2_9BACT</name>
<reference evidence="1 2" key="1">
    <citation type="journal article" date="2015" name="Nature">
        <title>rRNA introns, odd ribosomes, and small enigmatic genomes across a large radiation of phyla.</title>
        <authorList>
            <person name="Brown C.T."/>
            <person name="Hug L.A."/>
            <person name="Thomas B.C."/>
            <person name="Sharon I."/>
            <person name="Castelle C.J."/>
            <person name="Singh A."/>
            <person name="Wilkins M.J."/>
            <person name="Williams K.H."/>
            <person name="Banfield J.F."/>
        </authorList>
    </citation>
    <scope>NUCLEOTIDE SEQUENCE [LARGE SCALE GENOMIC DNA]</scope>
</reference>
<dbReference type="EMBL" id="LCNU01000021">
    <property type="protein sequence ID" value="KKU63592.1"/>
    <property type="molecule type" value="Genomic_DNA"/>
</dbReference>
<evidence type="ECO:0000313" key="2">
    <source>
        <dbReference type="Proteomes" id="UP000034502"/>
    </source>
</evidence>
<accession>A0A0G1S2P2</accession>
<sequence length="83" mass="9851">MTRAVNKIAAVKFGYMRERLVKRSVGSYRREMIMITKNLNDRENPQGRLEIMLSLRKDNKQKGLNNVNLLRFHGKILRNHQKI</sequence>
<dbReference type="AlphaFoldDB" id="A0A0G1S2P2"/>
<gene>
    <name evidence="1" type="ORF">UX86_C0021G0004</name>
</gene>
<evidence type="ECO:0000313" key="1">
    <source>
        <dbReference type="EMBL" id="KKU63592.1"/>
    </source>
</evidence>
<comment type="caution">
    <text evidence="1">The sequence shown here is derived from an EMBL/GenBank/DDBJ whole genome shotgun (WGS) entry which is preliminary data.</text>
</comment>
<protein>
    <submittedName>
        <fullName evidence="1">Uncharacterized protein</fullName>
    </submittedName>
</protein>